<feature type="transmembrane region" description="Helical" evidence="4">
    <location>
        <begin position="206"/>
        <end position="227"/>
    </location>
</feature>
<dbReference type="InterPro" id="IPR036259">
    <property type="entry name" value="MFS_trans_sf"/>
</dbReference>
<sequence length="405" mass="40999">MAAGWTAQERRTLAEICAAHFVSHVHYLVIPPLFPLLREGLGVSYVELGLALTAFNIVSFFTQAPMGFVVDRLGPRRMLAAALLLGGASFILLGLTGSYAWLIAAAAMAGLANSVYHPADYAILGASIGEARVGRAFSIHTFAGFLGGAIAPAFVLGMAAWLGMAAALIAAGLLGPIAAVPLLLAQAPQATPKPAGAKAAAAGSGAVRVLSPAVLAMTLFFVTLAMSNGGIQNFSVAAWVDGQGLSLTLANAALTAFLFASAGGVLAGGVVADRTRNHGLVAAFGFGSAAALVLLVGGGSLPGPALVPVMAAAGFLSGMIMPSRDMLVRAAAPPGQAGAVFGIVSTGFNLGGMAGPLLFGWLLDAGEPRLVFFAAAAFMLLTSVMALGQEWRIRRRRVPEPAPAE</sequence>
<name>A0A9X9XJU4_9PROT</name>
<feature type="domain" description="Major facilitator superfamily (MFS) profile" evidence="5">
    <location>
        <begin position="12"/>
        <end position="394"/>
    </location>
</feature>
<protein>
    <submittedName>
        <fullName evidence="6">MFS transporter</fullName>
    </submittedName>
</protein>
<feature type="transmembrane region" description="Helical" evidence="4">
    <location>
        <begin position="137"/>
        <end position="155"/>
    </location>
</feature>
<dbReference type="GO" id="GO:0005886">
    <property type="term" value="C:plasma membrane"/>
    <property type="evidence" value="ECO:0007669"/>
    <property type="project" value="TreeGrafter"/>
</dbReference>
<keyword evidence="1 4" id="KW-0812">Transmembrane</keyword>
<feature type="transmembrane region" description="Helical" evidence="4">
    <location>
        <begin position="77"/>
        <end position="93"/>
    </location>
</feature>
<feature type="transmembrane region" description="Helical" evidence="4">
    <location>
        <begin position="161"/>
        <end position="185"/>
    </location>
</feature>
<evidence type="ECO:0000256" key="1">
    <source>
        <dbReference type="ARBA" id="ARBA00022692"/>
    </source>
</evidence>
<dbReference type="InterPro" id="IPR020846">
    <property type="entry name" value="MFS_dom"/>
</dbReference>
<feature type="transmembrane region" description="Helical" evidence="4">
    <location>
        <begin position="305"/>
        <end position="327"/>
    </location>
</feature>
<comment type="caution">
    <text evidence="6">The sequence shown here is derived from an EMBL/GenBank/DDBJ whole genome shotgun (WGS) entry which is preliminary data.</text>
</comment>
<evidence type="ECO:0000256" key="3">
    <source>
        <dbReference type="ARBA" id="ARBA00023136"/>
    </source>
</evidence>
<evidence type="ECO:0000259" key="5">
    <source>
        <dbReference type="PROSITE" id="PS50850"/>
    </source>
</evidence>
<feature type="transmembrane region" description="Helical" evidence="4">
    <location>
        <begin position="339"/>
        <end position="363"/>
    </location>
</feature>
<feature type="transmembrane region" description="Helical" evidence="4">
    <location>
        <begin position="50"/>
        <end position="70"/>
    </location>
</feature>
<evidence type="ECO:0000313" key="7">
    <source>
        <dbReference type="Proteomes" id="UP001138709"/>
    </source>
</evidence>
<gene>
    <name evidence="6" type="ORF">GXW74_26165</name>
</gene>
<organism evidence="6 7">
    <name type="scientific">Neoroseomonas eburnea</name>
    <dbReference type="NCBI Taxonomy" id="1346889"/>
    <lineage>
        <taxon>Bacteria</taxon>
        <taxon>Pseudomonadati</taxon>
        <taxon>Pseudomonadota</taxon>
        <taxon>Alphaproteobacteria</taxon>
        <taxon>Acetobacterales</taxon>
        <taxon>Acetobacteraceae</taxon>
        <taxon>Neoroseomonas</taxon>
    </lineage>
</organism>
<dbReference type="Proteomes" id="UP001138709">
    <property type="component" value="Unassembled WGS sequence"/>
</dbReference>
<feature type="transmembrane region" description="Helical" evidence="4">
    <location>
        <begin position="369"/>
        <end position="387"/>
    </location>
</feature>
<dbReference type="EMBL" id="JAAEDL010000049">
    <property type="protein sequence ID" value="MBR0683980.1"/>
    <property type="molecule type" value="Genomic_DNA"/>
</dbReference>
<dbReference type="SUPFAM" id="SSF103473">
    <property type="entry name" value="MFS general substrate transporter"/>
    <property type="match status" value="1"/>
</dbReference>
<reference evidence="6" key="1">
    <citation type="submission" date="2020-01" db="EMBL/GenBank/DDBJ databases">
        <authorList>
            <person name="Rat A."/>
        </authorList>
    </citation>
    <scope>NUCLEOTIDE SEQUENCE</scope>
    <source>
        <strain evidence="6">LMG 31228</strain>
    </source>
</reference>
<dbReference type="PANTHER" id="PTHR43129">
    <property type="entry name" value="FOSMIDOMYCIN RESISTANCE PROTEIN"/>
    <property type="match status" value="1"/>
</dbReference>
<dbReference type="PROSITE" id="PS50850">
    <property type="entry name" value="MFS"/>
    <property type="match status" value="1"/>
</dbReference>
<accession>A0A9X9XJU4</accession>
<keyword evidence="2 4" id="KW-1133">Transmembrane helix</keyword>
<dbReference type="PANTHER" id="PTHR43129:SF1">
    <property type="entry name" value="FOSMIDOMYCIN RESISTANCE PROTEIN"/>
    <property type="match status" value="1"/>
</dbReference>
<feature type="transmembrane region" description="Helical" evidence="4">
    <location>
        <begin position="279"/>
        <end position="299"/>
    </location>
</feature>
<dbReference type="GO" id="GO:0022857">
    <property type="term" value="F:transmembrane transporter activity"/>
    <property type="evidence" value="ECO:0007669"/>
    <property type="project" value="InterPro"/>
</dbReference>
<dbReference type="RefSeq" id="WP_211849687.1">
    <property type="nucleotide sequence ID" value="NZ_JAAEDL010000049.1"/>
</dbReference>
<reference evidence="6" key="2">
    <citation type="journal article" date="2021" name="Syst. Appl. Microbiol.">
        <title>Roseomonas hellenica sp. nov., isolated from roots of wild-growing Alkanna tinctoria.</title>
        <authorList>
            <person name="Rat A."/>
            <person name="Naranjo H.D."/>
            <person name="Lebbe L."/>
            <person name="Cnockaert M."/>
            <person name="Krigas N."/>
            <person name="Grigoriadou K."/>
            <person name="Maloupa E."/>
            <person name="Willems A."/>
        </authorList>
    </citation>
    <scope>NUCLEOTIDE SEQUENCE</scope>
    <source>
        <strain evidence="6">LMG 31228</strain>
    </source>
</reference>
<dbReference type="InterPro" id="IPR011701">
    <property type="entry name" value="MFS"/>
</dbReference>
<keyword evidence="7" id="KW-1185">Reference proteome</keyword>
<dbReference type="AlphaFoldDB" id="A0A9X9XJU4"/>
<dbReference type="Gene3D" id="1.20.1250.20">
    <property type="entry name" value="MFS general substrate transporter like domains"/>
    <property type="match status" value="1"/>
</dbReference>
<evidence type="ECO:0000313" key="6">
    <source>
        <dbReference type="EMBL" id="MBR0683980.1"/>
    </source>
</evidence>
<dbReference type="Pfam" id="PF07690">
    <property type="entry name" value="MFS_1"/>
    <property type="match status" value="1"/>
</dbReference>
<feature type="transmembrane region" description="Helical" evidence="4">
    <location>
        <begin position="247"/>
        <end position="272"/>
    </location>
</feature>
<proteinExistence type="predicted"/>
<keyword evidence="3 4" id="KW-0472">Membrane</keyword>
<evidence type="ECO:0000256" key="2">
    <source>
        <dbReference type="ARBA" id="ARBA00022989"/>
    </source>
</evidence>
<evidence type="ECO:0000256" key="4">
    <source>
        <dbReference type="SAM" id="Phobius"/>
    </source>
</evidence>